<dbReference type="STRING" id="623280.SAMN05660226_00759"/>
<reference evidence="1 2" key="1">
    <citation type="submission" date="2017-02" db="EMBL/GenBank/DDBJ databases">
        <authorList>
            <person name="Peterson S.W."/>
        </authorList>
    </citation>
    <scope>NUCLEOTIDE SEQUENCE [LARGE SCALE GENOMIC DNA]</scope>
    <source>
        <strain evidence="1 2">DSM 22899</strain>
    </source>
</reference>
<name>A0A1T5AH92_9SPHI</name>
<evidence type="ECO:0000313" key="2">
    <source>
        <dbReference type="Proteomes" id="UP000190541"/>
    </source>
</evidence>
<sequence length="99" mass="11572">MYLYNVTIITEDDIREIVRQHIEEHLKHYREATASVALLELLDSPHEGTTYCLQLRAAHNEEIALFQQQYLAPIQAFANQQHTGKVLFFDSVMKYLSSY</sequence>
<dbReference type="InterPro" id="IPR025563">
    <property type="entry name" value="DUF4286"/>
</dbReference>
<dbReference type="Proteomes" id="UP000190541">
    <property type="component" value="Unassembled WGS sequence"/>
</dbReference>
<proteinExistence type="predicted"/>
<dbReference type="EMBL" id="FUYS01000002">
    <property type="protein sequence ID" value="SKB34371.1"/>
    <property type="molecule type" value="Genomic_DNA"/>
</dbReference>
<dbReference type="RefSeq" id="WP_079715504.1">
    <property type="nucleotide sequence ID" value="NZ_FUYS01000002.1"/>
</dbReference>
<organism evidence="1 2">
    <name type="scientific">Parapedobacter luteus</name>
    <dbReference type="NCBI Taxonomy" id="623280"/>
    <lineage>
        <taxon>Bacteria</taxon>
        <taxon>Pseudomonadati</taxon>
        <taxon>Bacteroidota</taxon>
        <taxon>Sphingobacteriia</taxon>
        <taxon>Sphingobacteriales</taxon>
        <taxon>Sphingobacteriaceae</taxon>
        <taxon>Parapedobacter</taxon>
    </lineage>
</organism>
<evidence type="ECO:0008006" key="3">
    <source>
        <dbReference type="Google" id="ProtNLM"/>
    </source>
</evidence>
<gene>
    <name evidence="1" type="ORF">SAMN05660226_00759</name>
</gene>
<protein>
    <recommendedName>
        <fullName evidence="3">DUF4286 domain-containing protein</fullName>
    </recommendedName>
</protein>
<keyword evidence="2" id="KW-1185">Reference proteome</keyword>
<dbReference type="Pfam" id="PF14114">
    <property type="entry name" value="DUF4286"/>
    <property type="match status" value="1"/>
</dbReference>
<accession>A0A1T5AH92</accession>
<dbReference type="AlphaFoldDB" id="A0A1T5AH92"/>
<evidence type="ECO:0000313" key="1">
    <source>
        <dbReference type="EMBL" id="SKB34371.1"/>
    </source>
</evidence>
<dbReference type="OrthoDB" id="1121837at2"/>